<feature type="signal peptide" evidence="9">
    <location>
        <begin position="1"/>
        <end position="29"/>
    </location>
</feature>
<dbReference type="Gene3D" id="3.30.200.20">
    <property type="entry name" value="Phosphorylase Kinase, domain 1"/>
    <property type="match status" value="1"/>
</dbReference>
<dbReference type="InterPro" id="IPR008271">
    <property type="entry name" value="Ser/Thr_kinase_AS"/>
</dbReference>
<evidence type="ECO:0000256" key="9">
    <source>
        <dbReference type="SAM" id="SignalP"/>
    </source>
</evidence>
<keyword evidence="1" id="KW-0808">Transferase</keyword>
<keyword evidence="8" id="KW-0472">Membrane</keyword>
<dbReference type="PROSITE" id="PS00108">
    <property type="entry name" value="PROTEIN_KINASE_ST"/>
    <property type="match status" value="1"/>
</dbReference>
<dbReference type="PROSITE" id="PS00107">
    <property type="entry name" value="PROTEIN_KINASE_ATP"/>
    <property type="match status" value="1"/>
</dbReference>
<dbReference type="AlphaFoldDB" id="A0A6A1UWE4"/>
<evidence type="ECO:0000256" key="5">
    <source>
        <dbReference type="PIRSR" id="PIRSR000615-1"/>
    </source>
</evidence>
<keyword evidence="6" id="KW-0479">Metal-binding</keyword>
<dbReference type="PANTHER" id="PTHR46146">
    <property type="entry name" value="SERINE/THREONINE-PROTEIN KINASE-LIKE PROTEIN CCR4"/>
    <property type="match status" value="1"/>
</dbReference>
<feature type="binding site" evidence="6">
    <location>
        <position position="624"/>
    </location>
    <ligand>
        <name>Mg(2+)</name>
        <dbReference type="ChEBI" id="CHEBI:18420"/>
    </ligand>
</feature>
<keyword evidence="3 11" id="KW-0418">Kinase</keyword>
<dbReference type="Pfam" id="PF00069">
    <property type="entry name" value="Pkinase"/>
    <property type="match status" value="1"/>
</dbReference>
<dbReference type="Gene3D" id="1.10.510.10">
    <property type="entry name" value="Transferase(Phosphotransferase) domain 1"/>
    <property type="match status" value="1"/>
</dbReference>
<keyword evidence="12" id="KW-1185">Reference proteome</keyword>
<feature type="binding site" evidence="6">
    <location>
        <position position="611"/>
    </location>
    <ligand>
        <name>Mg(2+)</name>
        <dbReference type="ChEBI" id="CHEBI:18420"/>
    </ligand>
</feature>
<dbReference type="SUPFAM" id="SSF50985">
    <property type="entry name" value="RCC1/BLIP-II"/>
    <property type="match status" value="1"/>
</dbReference>
<protein>
    <submittedName>
        <fullName evidence="11">Serine/threonine-protein kinase-like protein CCR4</fullName>
    </submittedName>
</protein>
<dbReference type="InterPro" id="IPR009091">
    <property type="entry name" value="RCC1/BLIP-II"/>
</dbReference>
<proteinExistence type="predicted"/>
<dbReference type="SMART" id="SM00220">
    <property type="entry name" value="S_TKc"/>
    <property type="match status" value="1"/>
</dbReference>
<evidence type="ECO:0000256" key="6">
    <source>
        <dbReference type="PIRSR" id="PIRSR000615-3"/>
    </source>
</evidence>
<dbReference type="OrthoDB" id="61110at2759"/>
<evidence type="ECO:0000259" key="10">
    <source>
        <dbReference type="PROSITE" id="PS50011"/>
    </source>
</evidence>
<keyword evidence="6" id="KW-0460">Magnesium</keyword>
<dbReference type="CDD" id="cd14066">
    <property type="entry name" value="STKc_IRAK"/>
    <property type="match status" value="1"/>
</dbReference>
<dbReference type="GO" id="GO:0046872">
    <property type="term" value="F:metal ion binding"/>
    <property type="evidence" value="ECO:0007669"/>
    <property type="project" value="UniProtKB-KW"/>
</dbReference>
<keyword evidence="9" id="KW-0732">Signal</keyword>
<feature type="chain" id="PRO_5025444471" evidence="9">
    <location>
        <begin position="30"/>
        <end position="776"/>
    </location>
</feature>
<feature type="transmembrane region" description="Helical" evidence="8">
    <location>
        <begin position="374"/>
        <end position="397"/>
    </location>
</feature>
<dbReference type="InterPro" id="IPR017441">
    <property type="entry name" value="Protein_kinase_ATP_BS"/>
</dbReference>
<dbReference type="GO" id="GO:0005524">
    <property type="term" value="F:ATP binding"/>
    <property type="evidence" value="ECO:0007669"/>
    <property type="project" value="UniProtKB-UniRule"/>
</dbReference>
<reference evidence="11 12" key="1">
    <citation type="journal article" date="2019" name="Plant Biotechnol. J.">
        <title>The red bayberry genome and genetic basis of sex determination.</title>
        <authorList>
            <person name="Jia H.M."/>
            <person name="Jia H.J."/>
            <person name="Cai Q.L."/>
            <person name="Wang Y."/>
            <person name="Zhao H.B."/>
            <person name="Yang W.F."/>
            <person name="Wang G.Y."/>
            <person name="Li Y.H."/>
            <person name="Zhan D.L."/>
            <person name="Shen Y.T."/>
            <person name="Niu Q.F."/>
            <person name="Chang L."/>
            <person name="Qiu J."/>
            <person name="Zhao L."/>
            <person name="Xie H.B."/>
            <person name="Fu W.Y."/>
            <person name="Jin J."/>
            <person name="Li X.W."/>
            <person name="Jiao Y."/>
            <person name="Zhou C.C."/>
            <person name="Tu T."/>
            <person name="Chai C.Y."/>
            <person name="Gao J.L."/>
            <person name="Fan L.J."/>
            <person name="van de Weg E."/>
            <person name="Wang J.Y."/>
            <person name="Gao Z.S."/>
        </authorList>
    </citation>
    <scope>NUCLEOTIDE SEQUENCE [LARGE SCALE GENOMIC DNA]</scope>
    <source>
        <tissue evidence="11">Leaves</tissue>
    </source>
</reference>
<name>A0A6A1UWE4_9ROSI</name>
<feature type="active site" description="Proton acceptor" evidence="5">
    <location>
        <position position="606"/>
    </location>
</feature>
<keyword evidence="4 7" id="KW-0067">ATP-binding</keyword>
<gene>
    <name evidence="11" type="ORF">CJ030_MR8G027399</name>
</gene>
<dbReference type="Proteomes" id="UP000516437">
    <property type="component" value="Chromosome 8"/>
</dbReference>
<feature type="binding site" evidence="7">
    <location>
        <position position="500"/>
    </location>
    <ligand>
        <name>ATP</name>
        <dbReference type="ChEBI" id="CHEBI:30616"/>
    </ligand>
</feature>
<keyword evidence="8" id="KW-1133">Transmembrane helix</keyword>
<dbReference type="FunFam" id="1.10.510.10:FF:000095">
    <property type="entry name" value="protein STRUBBELIG-RECEPTOR FAMILY 8"/>
    <property type="match status" value="1"/>
</dbReference>
<dbReference type="InterPro" id="IPR000719">
    <property type="entry name" value="Prot_kinase_dom"/>
</dbReference>
<dbReference type="PROSITE" id="PS50011">
    <property type="entry name" value="PROTEIN_KINASE_DOM"/>
    <property type="match status" value="1"/>
</dbReference>
<feature type="domain" description="Protein kinase" evidence="10">
    <location>
        <begin position="472"/>
        <end position="767"/>
    </location>
</feature>
<evidence type="ECO:0000256" key="2">
    <source>
        <dbReference type="ARBA" id="ARBA00022741"/>
    </source>
</evidence>
<organism evidence="11 12">
    <name type="scientific">Morella rubra</name>
    <name type="common">Chinese bayberry</name>
    <dbReference type="NCBI Taxonomy" id="262757"/>
    <lineage>
        <taxon>Eukaryota</taxon>
        <taxon>Viridiplantae</taxon>
        <taxon>Streptophyta</taxon>
        <taxon>Embryophyta</taxon>
        <taxon>Tracheophyta</taxon>
        <taxon>Spermatophyta</taxon>
        <taxon>Magnoliopsida</taxon>
        <taxon>eudicotyledons</taxon>
        <taxon>Gunneridae</taxon>
        <taxon>Pentapetalae</taxon>
        <taxon>rosids</taxon>
        <taxon>fabids</taxon>
        <taxon>Fagales</taxon>
        <taxon>Myricaceae</taxon>
        <taxon>Morella</taxon>
    </lineage>
</organism>
<keyword evidence="2 7" id="KW-0547">Nucleotide-binding</keyword>
<keyword evidence="8" id="KW-0812">Transmembrane</keyword>
<evidence type="ECO:0000256" key="1">
    <source>
        <dbReference type="ARBA" id="ARBA00022679"/>
    </source>
</evidence>
<dbReference type="EMBL" id="RXIC02000026">
    <property type="protein sequence ID" value="KAB1204754.1"/>
    <property type="molecule type" value="Genomic_DNA"/>
</dbReference>
<sequence length="776" mass="84955">MAFQFNPSNFLLLLLISLSSFFCFPLVCSFSTVSISETANQTLICALTKPPNQQVFRLNCTSVPQGIQIPVNPNTSFLGIVAGNGFLCTLRPPSSSSISIVVCWRFSGNGTMNYKRIYRGPALKELEAGNSRICGLVNSTNRLHCWQWQGFNASANFGLNFSSIAVGENFVCGLSEIGKIACDGSNTSRIVGTEPSGNYNVVAAGFRHACAISSDNNSLDCWGDVVGETPHGRFTSLALGENRSCALRPNQTVVCWGENDFSLPLSLRETYFVSIVAKRRVFCGVESANYSLYCWGNDVLDSNFMVFDKDVLPGPCRRKCPCGLLPGSSRYFCGQEYICMPCLTEFPPVPLPPPSPPSPQPQEERGGNGWDKKMVAFLVVGCVGSLSLILVCCFFLLRHCKGRGCRVHDSGPLEEAGTVPVDGPQADGQPAQPPPIVPVLEKRLSHLVSLGNAGGPLEEFSLQVLLEATNSFSEDHKIGTGSFGSVYRATLDDGRQIAIKRAEISMSSPYATRREEDKDSAFLNELESLSRLNHKNLVRLCGFCEDCNERVLVYEYMPNGTLHDHLHRLQSSPLVSWAARIKVALDAARGIEYLHVYAVPPVIHRDIKSSNILLDAMWTAKVSDFGLSLMGPSDDESHLSLRAAGTVGYMDPEYYRLQHLTTKSDVYSFGVVLLEMLSGYRAIHKNENGVPRNVVDFVVPYIVQDEIHRVLDPKVPPPTPFEIEAVAYVGYLAVDCVRLEGRDRPSMTEVVNSLERALGACLAHPTLSRSTTGSST</sequence>
<evidence type="ECO:0000256" key="7">
    <source>
        <dbReference type="PROSITE-ProRule" id="PRU10141"/>
    </source>
</evidence>
<evidence type="ECO:0000256" key="3">
    <source>
        <dbReference type="ARBA" id="ARBA00022777"/>
    </source>
</evidence>
<accession>A0A6A1UWE4</accession>
<comment type="caution">
    <text evidence="11">The sequence shown here is derived from an EMBL/GenBank/DDBJ whole genome shotgun (WGS) entry which is preliminary data.</text>
</comment>
<evidence type="ECO:0000256" key="4">
    <source>
        <dbReference type="ARBA" id="ARBA00022840"/>
    </source>
</evidence>
<dbReference type="InterPro" id="IPR011009">
    <property type="entry name" value="Kinase-like_dom_sf"/>
</dbReference>
<dbReference type="GO" id="GO:0042803">
    <property type="term" value="F:protein homodimerization activity"/>
    <property type="evidence" value="ECO:0007669"/>
    <property type="project" value="UniProtKB-ARBA"/>
</dbReference>
<dbReference type="Gene3D" id="2.130.10.30">
    <property type="entry name" value="Regulator of chromosome condensation 1/beta-lactamase-inhibitor protein II"/>
    <property type="match status" value="1"/>
</dbReference>
<evidence type="ECO:0000313" key="12">
    <source>
        <dbReference type="Proteomes" id="UP000516437"/>
    </source>
</evidence>
<evidence type="ECO:0000256" key="8">
    <source>
        <dbReference type="SAM" id="Phobius"/>
    </source>
</evidence>
<dbReference type="PANTHER" id="PTHR46146:SF4">
    <property type="entry name" value="SERINE_THREONINE-PROTEIN KINASE-LIKE PROTEIN CCR4"/>
    <property type="match status" value="1"/>
</dbReference>
<dbReference type="SUPFAM" id="SSF56112">
    <property type="entry name" value="Protein kinase-like (PK-like)"/>
    <property type="match status" value="1"/>
</dbReference>
<evidence type="ECO:0000313" key="11">
    <source>
        <dbReference type="EMBL" id="KAB1204754.1"/>
    </source>
</evidence>
<dbReference type="GO" id="GO:0004672">
    <property type="term" value="F:protein kinase activity"/>
    <property type="evidence" value="ECO:0007669"/>
    <property type="project" value="InterPro"/>
</dbReference>